<organism evidence="7 8">
    <name type="scientific">Melanomma pulvis-pyrius CBS 109.77</name>
    <dbReference type="NCBI Taxonomy" id="1314802"/>
    <lineage>
        <taxon>Eukaryota</taxon>
        <taxon>Fungi</taxon>
        <taxon>Dikarya</taxon>
        <taxon>Ascomycota</taxon>
        <taxon>Pezizomycotina</taxon>
        <taxon>Dothideomycetes</taxon>
        <taxon>Pleosporomycetidae</taxon>
        <taxon>Pleosporales</taxon>
        <taxon>Melanommataceae</taxon>
        <taxon>Melanomma</taxon>
    </lineage>
</organism>
<evidence type="ECO:0000256" key="5">
    <source>
        <dbReference type="SAM" id="MobiDB-lite"/>
    </source>
</evidence>
<feature type="transmembrane region" description="Helical" evidence="6">
    <location>
        <begin position="313"/>
        <end position="331"/>
    </location>
</feature>
<keyword evidence="3 6" id="KW-1133">Transmembrane helix</keyword>
<feature type="compositionally biased region" description="Basic and acidic residues" evidence="5">
    <location>
        <begin position="387"/>
        <end position="396"/>
    </location>
</feature>
<dbReference type="GO" id="GO:0046873">
    <property type="term" value="F:metal ion transmembrane transporter activity"/>
    <property type="evidence" value="ECO:0007669"/>
    <property type="project" value="InterPro"/>
</dbReference>
<dbReference type="SUPFAM" id="SSF144083">
    <property type="entry name" value="Magnesium transport protein CorA, transmembrane region"/>
    <property type="match status" value="1"/>
</dbReference>
<dbReference type="Gene3D" id="1.20.58.340">
    <property type="entry name" value="Magnesium transport protein CorA, transmembrane region"/>
    <property type="match status" value="1"/>
</dbReference>
<feature type="compositionally biased region" description="Pro residues" evidence="5">
    <location>
        <begin position="404"/>
        <end position="418"/>
    </location>
</feature>
<name>A0A6A6WVK2_9PLEO</name>
<sequence>MPRLDRAIEGHALWIEQMLRDTFATMPALIHNQALAKSGGGSSTVPSVAEKELAFAVDHVYASEMGEAESRYLNLSSSHIARFIRMFGWIGLKGALPEYPDRPVAVIVVEAGHNLIDKIEAMYLTEHCRRWHRLCTEPCWMFADTFYLATNWHRVMEALTENLATIEVLVYKKALPVIALARVLHMDIATTIELREYLRAHKETVERIHSCTKERYTIETPVKRHRSNSILPRLTETCQVLEHHERVISTVREQLDNLLSLLFNIETVEQGKTVTRLSALAFVFIPLSYVATLFGMTELHVSPRWYAATGPPVLIITLIGAFGFVKLLGLWEQYSTKSAWSRRWPRGVPSVSVKNQEIDIEKLSRRTPTLESMRFKPQNKMPITHTQPEKEPDAHIHVSAPPSTITPPKPLNSGPPPAKNDTTESTRASRDYNRLSPISEPTIEKSTLDTRDDVSTRPIDKDHGLGSERLRRPLSLPSESSYYRSSSATLGFRRTVGTASEIERRLRMIREEGITARDEPSRLVLQGWK</sequence>
<reference evidence="7" key="1">
    <citation type="journal article" date="2020" name="Stud. Mycol.">
        <title>101 Dothideomycetes genomes: a test case for predicting lifestyles and emergence of pathogens.</title>
        <authorList>
            <person name="Haridas S."/>
            <person name="Albert R."/>
            <person name="Binder M."/>
            <person name="Bloem J."/>
            <person name="Labutti K."/>
            <person name="Salamov A."/>
            <person name="Andreopoulos B."/>
            <person name="Baker S."/>
            <person name="Barry K."/>
            <person name="Bills G."/>
            <person name="Bluhm B."/>
            <person name="Cannon C."/>
            <person name="Castanera R."/>
            <person name="Culley D."/>
            <person name="Daum C."/>
            <person name="Ezra D."/>
            <person name="Gonzalez J."/>
            <person name="Henrissat B."/>
            <person name="Kuo A."/>
            <person name="Liang C."/>
            <person name="Lipzen A."/>
            <person name="Lutzoni F."/>
            <person name="Magnuson J."/>
            <person name="Mondo S."/>
            <person name="Nolan M."/>
            <person name="Ohm R."/>
            <person name="Pangilinan J."/>
            <person name="Park H.-J."/>
            <person name="Ramirez L."/>
            <person name="Alfaro M."/>
            <person name="Sun H."/>
            <person name="Tritt A."/>
            <person name="Yoshinaga Y."/>
            <person name="Zwiers L.-H."/>
            <person name="Turgeon B."/>
            <person name="Goodwin S."/>
            <person name="Spatafora J."/>
            <person name="Crous P."/>
            <person name="Grigoriev I."/>
        </authorList>
    </citation>
    <scope>NUCLEOTIDE SEQUENCE</scope>
    <source>
        <strain evidence="7">CBS 109.77</strain>
    </source>
</reference>
<evidence type="ECO:0000256" key="3">
    <source>
        <dbReference type="ARBA" id="ARBA00022989"/>
    </source>
</evidence>
<evidence type="ECO:0000256" key="6">
    <source>
        <dbReference type="SAM" id="Phobius"/>
    </source>
</evidence>
<keyword evidence="4 6" id="KW-0472">Membrane</keyword>
<evidence type="ECO:0000313" key="7">
    <source>
        <dbReference type="EMBL" id="KAF2787944.1"/>
    </source>
</evidence>
<evidence type="ECO:0000313" key="8">
    <source>
        <dbReference type="Proteomes" id="UP000799757"/>
    </source>
</evidence>
<dbReference type="Pfam" id="PF01544">
    <property type="entry name" value="CorA"/>
    <property type="match status" value="1"/>
</dbReference>
<evidence type="ECO:0000256" key="1">
    <source>
        <dbReference type="ARBA" id="ARBA00004141"/>
    </source>
</evidence>
<gene>
    <name evidence="7" type="ORF">K505DRAFT_118800</name>
</gene>
<dbReference type="OrthoDB" id="3796591at2759"/>
<dbReference type="Proteomes" id="UP000799757">
    <property type="component" value="Unassembled WGS sequence"/>
</dbReference>
<dbReference type="EMBL" id="MU002263">
    <property type="protein sequence ID" value="KAF2787944.1"/>
    <property type="molecule type" value="Genomic_DNA"/>
</dbReference>
<feature type="compositionally biased region" description="Low complexity" evidence="5">
    <location>
        <begin position="473"/>
        <end position="482"/>
    </location>
</feature>
<proteinExistence type="predicted"/>
<protein>
    <submittedName>
        <fullName evidence="7">Uncharacterized protein</fullName>
    </submittedName>
</protein>
<evidence type="ECO:0000256" key="4">
    <source>
        <dbReference type="ARBA" id="ARBA00023136"/>
    </source>
</evidence>
<dbReference type="InterPro" id="IPR045863">
    <property type="entry name" value="CorA_TM1_TM2"/>
</dbReference>
<accession>A0A6A6WVK2</accession>
<dbReference type="AlphaFoldDB" id="A0A6A6WVK2"/>
<feature type="region of interest" description="Disordered" evidence="5">
    <location>
        <begin position="368"/>
        <end position="482"/>
    </location>
</feature>
<comment type="subcellular location">
    <subcellularLocation>
        <location evidence="1">Membrane</location>
        <topology evidence="1">Multi-pass membrane protein</topology>
    </subcellularLocation>
</comment>
<keyword evidence="2 6" id="KW-0812">Transmembrane</keyword>
<dbReference type="GO" id="GO:0016020">
    <property type="term" value="C:membrane"/>
    <property type="evidence" value="ECO:0007669"/>
    <property type="project" value="UniProtKB-SubCell"/>
</dbReference>
<feature type="compositionally biased region" description="Basic and acidic residues" evidence="5">
    <location>
        <begin position="442"/>
        <end position="471"/>
    </location>
</feature>
<evidence type="ECO:0000256" key="2">
    <source>
        <dbReference type="ARBA" id="ARBA00022692"/>
    </source>
</evidence>
<dbReference type="InterPro" id="IPR002523">
    <property type="entry name" value="MgTranspt_CorA/ZnTranspt_ZntB"/>
</dbReference>
<feature type="transmembrane region" description="Helical" evidence="6">
    <location>
        <begin position="279"/>
        <end position="301"/>
    </location>
</feature>
<feature type="compositionally biased region" description="Basic and acidic residues" evidence="5">
    <location>
        <begin position="421"/>
        <end position="433"/>
    </location>
</feature>
<keyword evidence="8" id="KW-1185">Reference proteome</keyword>